<name>A0A845A021_9SPHN</name>
<dbReference type="InterPro" id="IPR022061">
    <property type="entry name" value="DUF3617"/>
</dbReference>
<dbReference type="OrthoDB" id="7406515at2"/>
<dbReference type="Proteomes" id="UP000460626">
    <property type="component" value="Unassembled WGS sequence"/>
</dbReference>
<keyword evidence="3" id="KW-1185">Reference proteome</keyword>
<comment type="caution">
    <text evidence="2">The sequence shown here is derived from an EMBL/GenBank/DDBJ whole genome shotgun (WGS) entry which is preliminary data.</text>
</comment>
<sequence>MDDRVVIARADTLTRPEPGLYRTTNTLVSFAMDDPGAADEAWARENMRVGVQSQSEHCVSPEEAARGFRPMVEALGEGSCQITRFDVEGDRMGADIACDNTDGSATRIAMLATAGSTRSSLENHVVQTGADVPGKRLEMTTRVENARIGACPAPPPPDAVPAARGNSGPAAR</sequence>
<protein>
    <submittedName>
        <fullName evidence="2">DUF3617 family protein</fullName>
    </submittedName>
</protein>
<feature type="region of interest" description="Disordered" evidence="1">
    <location>
        <begin position="148"/>
        <end position="172"/>
    </location>
</feature>
<organism evidence="2 3">
    <name type="scientific">Aurantiacibacter arachoides</name>
    <dbReference type="NCBI Taxonomy" id="1850444"/>
    <lineage>
        <taxon>Bacteria</taxon>
        <taxon>Pseudomonadati</taxon>
        <taxon>Pseudomonadota</taxon>
        <taxon>Alphaproteobacteria</taxon>
        <taxon>Sphingomonadales</taxon>
        <taxon>Erythrobacteraceae</taxon>
        <taxon>Aurantiacibacter</taxon>
    </lineage>
</organism>
<proteinExistence type="predicted"/>
<evidence type="ECO:0000313" key="3">
    <source>
        <dbReference type="Proteomes" id="UP000460626"/>
    </source>
</evidence>
<dbReference type="AlphaFoldDB" id="A0A845A021"/>
<evidence type="ECO:0000256" key="1">
    <source>
        <dbReference type="SAM" id="MobiDB-lite"/>
    </source>
</evidence>
<dbReference type="Pfam" id="PF12276">
    <property type="entry name" value="DUF3617"/>
    <property type="match status" value="1"/>
</dbReference>
<gene>
    <name evidence="2" type="ORF">GRI62_09255</name>
</gene>
<evidence type="ECO:0000313" key="2">
    <source>
        <dbReference type="EMBL" id="MXO93793.1"/>
    </source>
</evidence>
<dbReference type="RefSeq" id="WP_160731852.1">
    <property type="nucleotide sequence ID" value="NZ_BMJK01000001.1"/>
</dbReference>
<accession>A0A845A021</accession>
<dbReference type="EMBL" id="WTYH01000001">
    <property type="protein sequence ID" value="MXO93793.1"/>
    <property type="molecule type" value="Genomic_DNA"/>
</dbReference>
<reference evidence="2 3" key="1">
    <citation type="submission" date="2019-12" db="EMBL/GenBank/DDBJ databases">
        <title>Genomic-based taxomic classification of the family Erythrobacteraceae.</title>
        <authorList>
            <person name="Xu L."/>
        </authorList>
    </citation>
    <scope>NUCLEOTIDE SEQUENCE [LARGE SCALE GENOMIC DNA]</scope>
    <source>
        <strain evidence="2 3">RC4-10-4</strain>
    </source>
</reference>